<name>A0A5J4WJV4_9EUKA</name>
<accession>A0A5J4WJV4</accession>
<proteinExistence type="predicted"/>
<feature type="compositionally biased region" description="Basic and acidic residues" evidence="1">
    <location>
        <begin position="562"/>
        <end position="578"/>
    </location>
</feature>
<feature type="compositionally biased region" description="Basic and acidic residues" evidence="1">
    <location>
        <begin position="293"/>
        <end position="303"/>
    </location>
</feature>
<gene>
    <name evidence="2" type="ORF">EZS28_009135</name>
</gene>
<evidence type="ECO:0000256" key="1">
    <source>
        <dbReference type="SAM" id="MobiDB-lite"/>
    </source>
</evidence>
<feature type="region of interest" description="Disordered" evidence="1">
    <location>
        <begin position="293"/>
        <end position="324"/>
    </location>
</feature>
<comment type="caution">
    <text evidence="2">The sequence shown here is derived from an EMBL/GenBank/DDBJ whole genome shotgun (WGS) entry which is preliminary data.</text>
</comment>
<organism evidence="2 3">
    <name type="scientific">Streblomastix strix</name>
    <dbReference type="NCBI Taxonomy" id="222440"/>
    <lineage>
        <taxon>Eukaryota</taxon>
        <taxon>Metamonada</taxon>
        <taxon>Preaxostyla</taxon>
        <taxon>Oxymonadida</taxon>
        <taxon>Streblomastigidae</taxon>
        <taxon>Streblomastix</taxon>
    </lineage>
</organism>
<protein>
    <submittedName>
        <fullName evidence="2">Uncharacterized protein</fullName>
    </submittedName>
</protein>
<dbReference type="Proteomes" id="UP000324800">
    <property type="component" value="Unassembled WGS sequence"/>
</dbReference>
<feature type="region of interest" description="Disordered" evidence="1">
    <location>
        <begin position="641"/>
        <end position="705"/>
    </location>
</feature>
<dbReference type="EMBL" id="SNRW01001711">
    <property type="protein sequence ID" value="KAA6395334.1"/>
    <property type="molecule type" value="Genomic_DNA"/>
</dbReference>
<dbReference type="AlphaFoldDB" id="A0A5J4WJV4"/>
<feature type="region of interest" description="Disordered" evidence="1">
    <location>
        <begin position="367"/>
        <end position="389"/>
    </location>
</feature>
<feature type="compositionally biased region" description="Acidic residues" evidence="1">
    <location>
        <begin position="696"/>
        <end position="705"/>
    </location>
</feature>
<reference evidence="2 3" key="1">
    <citation type="submission" date="2019-03" db="EMBL/GenBank/DDBJ databases">
        <title>Single cell metagenomics reveals metabolic interactions within the superorganism composed of flagellate Streblomastix strix and complex community of Bacteroidetes bacteria on its surface.</title>
        <authorList>
            <person name="Treitli S.C."/>
            <person name="Kolisko M."/>
            <person name="Husnik F."/>
            <person name="Keeling P."/>
            <person name="Hampl V."/>
        </authorList>
    </citation>
    <scope>NUCLEOTIDE SEQUENCE [LARGE SCALE GENOMIC DNA]</scope>
    <source>
        <strain evidence="2">ST1C</strain>
    </source>
</reference>
<evidence type="ECO:0000313" key="2">
    <source>
        <dbReference type="EMBL" id="KAA6395334.1"/>
    </source>
</evidence>
<evidence type="ECO:0000313" key="3">
    <source>
        <dbReference type="Proteomes" id="UP000324800"/>
    </source>
</evidence>
<feature type="region of interest" description="Disordered" evidence="1">
    <location>
        <begin position="562"/>
        <end position="610"/>
    </location>
</feature>
<sequence length="716" mass="82415">MNILSVVKELVSIAISHIARSVSNHIPKIVINMHEYQYDDIQQLYNLSVSVSTSNLKLQGSEIKQSVLGSSFLKQFSEHYNPQDRYTISVIFANSSSGNIANYVFSRDNSSIGYKIVKTISGNMNNHIQGCKFEVEFQNISNYENFESIQNFLLVSTLCNPRLSLHFQVNGKEILNSEGHNFGYSNQPFLTVMSKRCQYAIHPTEPNSELTITSASDPFILTRKMQASSKYVLKENSIEQGLCSQSFIFSSHSENWPIGRSRIYCVLGLNSENVELFEEHCIRMDEERNSKDKLVDLEMEKENGSTTEEESESTSISDKEDPIENGKEIQKKETENAMIQILPFINGFPLFQIASRNYKQFTNSVKSPIKSPSNSYYSSSPQYNKSSSQTESQQAALNLLNLIPATDLIQILLDPFIGSSYKQEDDNDCNEDSIEQWNFGIEPENNDNEQEQDGNNETLVDELNDKGEYPFGKDCGVDPSSMRWQFIESVCKTQINDNQFKENKIVGYETEIFGGVLYMLTTIAQQKLMNRQMKQESKYKFIETRENQKLARLSQMYFKKEAREEKKRELNERKDTTKKLKKKIENQISTTKKQNLGKKKKQRTNLNKLKQCDNSIEPYAEFNSSNVESYTNYLSQEPVKTNAKSQEVNKGESINDVCPNSDYQSKVKRKRENEDEEETQIERKRWRESQSQIESDSCDEADDDPFGLFRDYALLE</sequence>